<evidence type="ECO:0000256" key="6">
    <source>
        <dbReference type="ARBA" id="ARBA00023118"/>
    </source>
</evidence>
<evidence type="ECO:0000256" key="9">
    <source>
        <dbReference type="PROSITE-ProRule" id="PRU00325"/>
    </source>
</evidence>
<evidence type="ECO:0000256" key="4">
    <source>
        <dbReference type="ARBA" id="ARBA00022801"/>
    </source>
</evidence>
<reference evidence="11 12" key="1">
    <citation type="submission" date="2022-12" db="EMBL/GenBank/DDBJ databases">
        <title>Metagenome assembled genome from gulf of manar.</title>
        <authorList>
            <person name="Kohli P."/>
            <person name="Pk S."/>
            <person name="Venkata Ramana C."/>
            <person name="Sasikala C."/>
        </authorList>
    </citation>
    <scope>NUCLEOTIDE SEQUENCE [LARGE SCALE GENOMIC DNA]</scope>
    <source>
        <strain evidence="11">JB008</strain>
    </source>
</reference>
<dbReference type="AlphaFoldDB" id="A0AAJ1MJJ8"/>
<evidence type="ECO:0000256" key="7">
    <source>
        <dbReference type="ARBA" id="ARBA00023125"/>
    </source>
</evidence>
<dbReference type="Pfam" id="PF01867">
    <property type="entry name" value="Cas_Cas1"/>
    <property type="match status" value="1"/>
</dbReference>
<comment type="function">
    <text evidence="8">CRISPR (clustered regularly interspaced short palindromic repeat), is an adaptive immune system that provides protection against mobile genetic elements (viruses, transposable elements and conjugative plasmids). CRISPR clusters contain spacers, sequences complementary to antecedent mobile elements, and target invading nucleic acids. CRISPR clusters are transcribed and processed into CRISPR RNA (crRNA). Acts as a dsDNA endonuclease. Involved in the integration of spacer DNA into the CRISPR cassette.</text>
</comment>
<dbReference type="Proteomes" id="UP001221217">
    <property type="component" value="Unassembled WGS sequence"/>
</dbReference>
<accession>A0AAJ1MJJ8</accession>
<dbReference type="InterPro" id="IPR007527">
    <property type="entry name" value="Znf_SWIM"/>
</dbReference>
<dbReference type="InterPro" id="IPR042211">
    <property type="entry name" value="CRISPR-assoc_Cas1_N"/>
</dbReference>
<dbReference type="Gene3D" id="3.100.10.20">
    <property type="entry name" value="CRISPR-associated endonuclease Cas1, N-terminal domain"/>
    <property type="match status" value="1"/>
</dbReference>
<keyword evidence="6 8" id="KW-0051">Antiviral defense</keyword>
<dbReference type="GO" id="GO:0008270">
    <property type="term" value="F:zinc ion binding"/>
    <property type="evidence" value="ECO:0007669"/>
    <property type="project" value="UniProtKB-KW"/>
</dbReference>
<protein>
    <recommendedName>
        <fullName evidence="8">CRISPR-associated endonuclease Cas1</fullName>
        <ecNumber evidence="8">3.1.-.-</ecNumber>
    </recommendedName>
</protein>
<keyword evidence="1 8" id="KW-0540">Nuclease</keyword>
<keyword evidence="9" id="KW-0862">Zinc</keyword>
<dbReference type="GO" id="GO:0051607">
    <property type="term" value="P:defense response to virus"/>
    <property type="evidence" value="ECO:0007669"/>
    <property type="project" value="UniProtKB-UniRule"/>
</dbReference>
<keyword evidence="7 8" id="KW-0238">DNA-binding</keyword>
<feature type="binding site" evidence="8">
    <location>
        <position position="240"/>
    </location>
    <ligand>
        <name>Mn(2+)</name>
        <dbReference type="ChEBI" id="CHEBI:29035"/>
    </ligand>
</feature>
<evidence type="ECO:0000256" key="1">
    <source>
        <dbReference type="ARBA" id="ARBA00022722"/>
    </source>
</evidence>
<dbReference type="PANTHER" id="PTHR34353">
    <property type="entry name" value="CRISPR-ASSOCIATED ENDONUCLEASE CAS1 1"/>
    <property type="match status" value="1"/>
</dbReference>
<dbReference type="GO" id="GO:0016787">
    <property type="term" value="F:hydrolase activity"/>
    <property type="evidence" value="ECO:0007669"/>
    <property type="project" value="UniProtKB-KW"/>
</dbReference>
<dbReference type="GO" id="GO:0043571">
    <property type="term" value="P:maintenance of CRISPR repeat elements"/>
    <property type="evidence" value="ECO:0007669"/>
    <property type="project" value="UniProtKB-UniRule"/>
</dbReference>
<gene>
    <name evidence="11" type="primary">cas1e</name>
    <name evidence="8" type="synonym">cas1</name>
    <name evidence="11" type="ORF">PQJ61_12605</name>
</gene>
<evidence type="ECO:0000256" key="8">
    <source>
        <dbReference type="HAMAP-Rule" id="MF_01470"/>
    </source>
</evidence>
<comment type="similarity">
    <text evidence="8">Belongs to the CRISPR-associated endonuclease Cas1 family.</text>
</comment>
<dbReference type="EC" id="3.1.-.-" evidence="8"/>
<keyword evidence="8" id="KW-0464">Manganese</keyword>
<dbReference type="EMBL" id="JAQQAL010000028">
    <property type="protein sequence ID" value="MDC7227598.1"/>
    <property type="molecule type" value="Genomic_DNA"/>
</dbReference>
<evidence type="ECO:0000259" key="10">
    <source>
        <dbReference type="PROSITE" id="PS50966"/>
    </source>
</evidence>
<dbReference type="PROSITE" id="PS50966">
    <property type="entry name" value="ZF_SWIM"/>
    <property type="match status" value="1"/>
</dbReference>
<keyword evidence="4 8" id="KW-0378">Hydrolase</keyword>
<comment type="cofactor">
    <cofactor evidence="8">
        <name>Mg(2+)</name>
        <dbReference type="ChEBI" id="CHEBI:18420"/>
    </cofactor>
    <cofactor evidence="8">
        <name>Mn(2+)</name>
        <dbReference type="ChEBI" id="CHEBI:29035"/>
    </cofactor>
</comment>
<comment type="subunit">
    <text evidence="8">Homodimer, forms a heterotetramer with a Cas2 homodimer.</text>
</comment>
<evidence type="ECO:0000313" key="11">
    <source>
        <dbReference type="EMBL" id="MDC7227598.1"/>
    </source>
</evidence>
<keyword evidence="5 8" id="KW-0460">Magnesium</keyword>
<dbReference type="InterPro" id="IPR019851">
    <property type="entry name" value="CRISPR-assoc_Cas1_ECOLI"/>
</dbReference>
<keyword evidence="2 8" id="KW-0479">Metal-binding</keyword>
<dbReference type="InterPro" id="IPR002729">
    <property type="entry name" value="CRISPR-assoc_Cas1"/>
</dbReference>
<dbReference type="HAMAP" id="MF_01470">
    <property type="entry name" value="Cas1"/>
    <property type="match status" value="1"/>
</dbReference>
<dbReference type="NCBIfam" id="TIGR03638">
    <property type="entry name" value="cas1_ECOLI"/>
    <property type="match status" value="1"/>
</dbReference>
<dbReference type="GO" id="GO:0004520">
    <property type="term" value="F:DNA endonuclease activity"/>
    <property type="evidence" value="ECO:0007669"/>
    <property type="project" value="InterPro"/>
</dbReference>
<keyword evidence="3 8" id="KW-0255">Endonuclease</keyword>
<organism evidence="11 12">
    <name type="scientific">Candidatus Thalassospirochaeta sargassi</name>
    <dbReference type="NCBI Taxonomy" id="3119039"/>
    <lineage>
        <taxon>Bacteria</taxon>
        <taxon>Pseudomonadati</taxon>
        <taxon>Spirochaetota</taxon>
        <taxon>Spirochaetia</taxon>
        <taxon>Spirochaetales</taxon>
        <taxon>Spirochaetaceae</taxon>
        <taxon>Candidatus Thalassospirochaeta</taxon>
    </lineage>
</organism>
<dbReference type="CDD" id="cd09719">
    <property type="entry name" value="Cas1_I-E"/>
    <property type="match status" value="1"/>
</dbReference>
<sequence>MYTLSNLKDDIPPQVFKRGVDLFENGKIKTLEKNEHDWFAVVEGSKDYYVQIELDGEFIKYTDCECPYEQGPLCKHRVAVLLAIEAQLENDSKKKKTSERRKIKSRPIPLKERISILYLEKCQIDVIDGSFVTIDKNGVRTHIPIGGITCLMLEPGIRISHAAVSLAAEVGCLIVWCGDGGVRLYSAGQPGGARADKLLYQARLALDESLRIKVVKAMYEYRFKEKAPERRSIQQLRGVEGARVRAMYKLFAKQYSVEWNGRNYNPKAWDESDIVNQCLSTATHCLYGICEAAVLAAGYAPAIGFIHTGKPRSFVYDIADIFKFETVVPVAFMTAKNNNGNPVRETRIACRNIFREKKILKKIIPVIEEILSSGGIDFPGRPKEAVPVAILDEEGIGDAGHRD</sequence>
<evidence type="ECO:0000313" key="12">
    <source>
        <dbReference type="Proteomes" id="UP001221217"/>
    </source>
</evidence>
<name>A0AAJ1MJJ8_9SPIO</name>
<dbReference type="GO" id="GO:0003677">
    <property type="term" value="F:DNA binding"/>
    <property type="evidence" value="ECO:0007669"/>
    <property type="project" value="UniProtKB-KW"/>
</dbReference>
<dbReference type="PANTHER" id="PTHR34353:SF3">
    <property type="entry name" value="CRISPR-ASSOCIATED ENDONUCLEASE CAS1"/>
    <property type="match status" value="1"/>
</dbReference>
<dbReference type="InterPro" id="IPR033641">
    <property type="entry name" value="Cas1_I-E"/>
</dbReference>
<dbReference type="InterPro" id="IPR050646">
    <property type="entry name" value="Cas1"/>
</dbReference>
<comment type="caution">
    <text evidence="11">The sequence shown here is derived from an EMBL/GenBank/DDBJ whole genome shotgun (WGS) entry which is preliminary data.</text>
</comment>
<evidence type="ECO:0000256" key="5">
    <source>
        <dbReference type="ARBA" id="ARBA00022842"/>
    </source>
</evidence>
<feature type="binding site" evidence="8">
    <location>
        <position position="307"/>
    </location>
    <ligand>
        <name>Mn(2+)</name>
        <dbReference type="ChEBI" id="CHEBI:29035"/>
    </ligand>
</feature>
<evidence type="ECO:0000256" key="3">
    <source>
        <dbReference type="ARBA" id="ARBA00022759"/>
    </source>
</evidence>
<evidence type="ECO:0000256" key="2">
    <source>
        <dbReference type="ARBA" id="ARBA00022723"/>
    </source>
</evidence>
<dbReference type="InterPro" id="IPR042206">
    <property type="entry name" value="CRISPR-assoc_Cas1_C"/>
</dbReference>
<dbReference type="Gene3D" id="1.20.120.920">
    <property type="entry name" value="CRISPR-associated endonuclease Cas1, C-terminal domain"/>
    <property type="match status" value="1"/>
</dbReference>
<dbReference type="Pfam" id="PF04434">
    <property type="entry name" value="SWIM"/>
    <property type="match status" value="1"/>
</dbReference>
<feature type="binding site" evidence="8">
    <location>
        <position position="320"/>
    </location>
    <ligand>
        <name>Mn(2+)</name>
        <dbReference type="ChEBI" id="CHEBI:29035"/>
    </ligand>
</feature>
<feature type="domain" description="SWIM-type" evidence="10">
    <location>
        <begin position="48"/>
        <end position="85"/>
    </location>
</feature>
<dbReference type="NCBIfam" id="TIGR00287">
    <property type="entry name" value="cas1"/>
    <property type="match status" value="1"/>
</dbReference>
<proteinExistence type="inferred from homology"/>
<keyword evidence="9" id="KW-0863">Zinc-finger</keyword>